<evidence type="ECO:0000313" key="2">
    <source>
        <dbReference type="EMBL" id="KEP45998.1"/>
    </source>
</evidence>
<evidence type="ECO:0008006" key="4">
    <source>
        <dbReference type="Google" id="ProtNLM"/>
    </source>
</evidence>
<feature type="region of interest" description="Disordered" evidence="1">
    <location>
        <begin position="880"/>
        <end position="992"/>
    </location>
</feature>
<proteinExistence type="predicted"/>
<organism evidence="2 3">
    <name type="scientific">Rhizoctonia solani 123E</name>
    <dbReference type="NCBI Taxonomy" id="1423351"/>
    <lineage>
        <taxon>Eukaryota</taxon>
        <taxon>Fungi</taxon>
        <taxon>Dikarya</taxon>
        <taxon>Basidiomycota</taxon>
        <taxon>Agaricomycotina</taxon>
        <taxon>Agaricomycetes</taxon>
        <taxon>Cantharellales</taxon>
        <taxon>Ceratobasidiaceae</taxon>
        <taxon>Rhizoctonia</taxon>
    </lineage>
</organism>
<keyword evidence="3" id="KW-1185">Reference proteome</keyword>
<feature type="compositionally biased region" description="Basic and acidic residues" evidence="1">
    <location>
        <begin position="949"/>
        <end position="964"/>
    </location>
</feature>
<name>A0A074RMQ6_9AGAM</name>
<feature type="compositionally biased region" description="Basic and acidic residues" evidence="1">
    <location>
        <begin position="104"/>
        <end position="113"/>
    </location>
</feature>
<comment type="caution">
    <text evidence="2">The sequence shown here is derived from an EMBL/GenBank/DDBJ whole genome shotgun (WGS) entry which is preliminary data.</text>
</comment>
<dbReference type="PANTHER" id="PTHR33266:SF1">
    <property type="entry name" value="F-BOX DOMAIN-CONTAINING PROTEIN"/>
    <property type="match status" value="1"/>
</dbReference>
<dbReference type="PANTHER" id="PTHR33266">
    <property type="entry name" value="CHROMOSOME 15, WHOLE GENOME SHOTGUN SEQUENCE"/>
    <property type="match status" value="1"/>
</dbReference>
<gene>
    <name evidence="2" type="ORF">V565_225210</name>
</gene>
<dbReference type="HOGENOM" id="CLU_009568_1_0_1"/>
<feature type="compositionally biased region" description="Polar residues" evidence="1">
    <location>
        <begin position="883"/>
        <end position="912"/>
    </location>
</feature>
<protein>
    <recommendedName>
        <fullName evidence="4">G2/mitotic-specific cyclin cdc13</fullName>
    </recommendedName>
</protein>
<feature type="compositionally biased region" description="Polar residues" evidence="1">
    <location>
        <begin position="972"/>
        <end position="984"/>
    </location>
</feature>
<sequence length="992" mass="110553">MSPLSLSHQATPSDAGFTMEELDRILSNAITQRQAEFICMDKLDNYDQPLLLSIVFTAHPRLPPLDRKACGIILNENNTLRPILEKAFTTQSFKDLVEHPSIHARSLTDDKKQGAGQLPSSDSNENLTNSFRIKYLGSAAECFRATTNYHTRESNNSAAFKLYNRSIPVIQSSGTGKSRMADEIGEHVLAIPANLRGTLPEGFKAYPPPDDNLCNYFRNHKDPRMSDNLIQAEHAVLLIGVFDETKARVKIISEGRGLKGAALASAWAGYLRDGQTDQVVGPNRRAFYEKAVSRAKDSISKYSDDPHWFPTEDDLKSIFSNLHKSTQEMLDCVAPEHSGTDNACYFYFDESHVLTELPETVNDVRTRSSYRNLGKVLSKLRDLPIFFVFLSTNSHLQKFAPVARDYTSLRACDGNFLVPPFTELPFDIFLPDMYNALKLAKKTRSLATACTTEVMSDMGRALWHTHYRRWEENLRKAKDREAVDPIIAFAIQKLTLQDTEKYIPDSEIAALSIRIGITFDSTSPASREVESRQVEAHMRIVYAIPEHREYMRTGCSSEPILAEAAARFLRRTRGKAGIAFSGPQILAHNIERGFLAKGERGELCGRLLATIAHDLAIDKYPPTGIIAQPVPKDPQPEFHRPVPVLDFLRALFAENYKNIILDATPVTAKDGGPTLETTFKEAFVCFSHFALAKDSETLESRCLQTALFRGMAMQAKDNQYSIDAVIPIHMGPITGPITTETTSAINLQFKNRVVSRPCTIDRTVTVPDLKQSAISIVFELGQKSPKTSLVETYHAQPPPLTDAGPNPDPDRNHYCFIAHGCTSKTYKAIPKEVENCYKTILAASSLMDDFPRANIPESRALFEASKPYFSHKSVMAEWERGQENTSSLSTPSLEEATASGSALNAPNNQARLSRSHAVREGLSEKAKSSQSSKVPLKRWQSARLQAKPAVEKEPEEKVVDERYAKKGRVSGVENSRQNRGSIGPSSLKKPRR</sequence>
<reference evidence="2 3" key="1">
    <citation type="submission" date="2013-12" db="EMBL/GenBank/DDBJ databases">
        <authorList>
            <person name="Cubeta M."/>
            <person name="Pakala S."/>
            <person name="Fedorova N."/>
            <person name="Thomas E."/>
            <person name="Dean R."/>
            <person name="Jabaji S."/>
            <person name="Neate S."/>
            <person name="Toda T."/>
            <person name="Tavantzis S."/>
            <person name="Vilgalys R."/>
            <person name="Bharathan N."/>
            <person name="Pakala S."/>
            <person name="Losada L.S."/>
            <person name="Zafar N."/>
            <person name="Nierman W."/>
        </authorList>
    </citation>
    <scope>NUCLEOTIDE SEQUENCE [LARGE SCALE GENOMIC DNA]</scope>
    <source>
        <strain evidence="2 3">123E</strain>
    </source>
</reference>
<dbReference type="OrthoDB" id="107110at2759"/>
<dbReference type="Proteomes" id="UP000027456">
    <property type="component" value="Unassembled WGS sequence"/>
</dbReference>
<evidence type="ECO:0000256" key="1">
    <source>
        <dbReference type="SAM" id="MobiDB-lite"/>
    </source>
</evidence>
<dbReference type="AlphaFoldDB" id="A0A074RMQ6"/>
<feature type="region of interest" description="Disordered" evidence="1">
    <location>
        <begin position="104"/>
        <end position="125"/>
    </location>
</feature>
<accession>A0A074RMQ6</accession>
<dbReference type="STRING" id="1423351.A0A074RMQ6"/>
<dbReference type="EMBL" id="AZST01001343">
    <property type="protein sequence ID" value="KEP45998.1"/>
    <property type="molecule type" value="Genomic_DNA"/>
</dbReference>
<evidence type="ECO:0000313" key="3">
    <source>
        <dbReference type="Proteomes" id="UP000027456"/>
    </source>
</evidence>
<feature type="compositionally biased region" description="Basic and acidic residues" evidence="1">
    <location>
        <begin position="917"/>
        <end position="927"/>
    </location>
</feature>